<dbReference type="InterPro" id="IPR053712">
    <property type="entry name" value="Bac_CellDiv_Activator"/>
</dbReference>
<dbReference type="RefSeq" id="WP_020004673.1">
    <property type="nucleotide sequence ID" value="NZ_JAUPBL010000006.1"/>
</dbReference>
<evidence type="ECO:0000256" key="6">
    <source>
        <dbReference type="ARBA" id="ARBA00023306"/>
    </source>
</evidence>
<keyword evidence="6" id="KW-0131">Cell cycle</keyword>
<dbReference type="Pfam" id="PF05164">
    <property type="entry name" value="ZapA"/>
    <property type="match status" value="1"/>
</dbReference>
<comment type="function">
    <text evidence="7">Activator of cell division through the inhibition of FtsZ GTPase activity, therefore promoting FtsZ assembly into bundles of protofilaments necessary for the formation of the division Z ring. It is recruited early at mid-cell but it is not essential for cell division.</text>
</comment>
<comment type="subunit">
    <text evidence="8">Homodimer. Interacts with FtsZ.</text>
</comment>
<evidence type="ECO:0000256" key="9">
    <source>
        <dbReference type="ARBA" id="ARBA00033158"/>
    </source>
</evidence>
<reference evidence="10" key="1">
    <citation type="submission" date="2023-07" db="EMBL/GenBank/DDBJ databases">
        <title>Mucosal microbiota of week-old chicken and adult hens.</title>
        <authorList>
            <person name="Volf J."/>
            <person name="Karasova D."/>
            <person name="Crhanova M."/>
            <person name="Faldynova M."/>
            <person name="Prikrylova H."/>
            <person name="Zeman M."/>
            <person name="Babak V."/>
            <person name="Rajova J."/>
            <person name="Rychlik I."/>
        </authorList>
    </citation>
    <scope>NUCLEOTIDE SEQUENCE</scope>
    <source>
        <strain evidence="10">ET902</strain>
    </source>
</reference>
<dbReference type="Proteomes" id="UP001175147">
    <property type="component" value="Unassembled WGS sequence"/>
</dbReference>
<keyword evidence="4 10" id="KW-0132">Cell division</keyword>
<comment type="caution">
    <text evidence="10">The sequence shown here is derived from an EMBL/GenBank/DDBJ whole genome shotgun (WGS) entry which is preliminary data.</text>
</comment>
<evidence type="ECO:0000256" key="2">
    <source>
        <dbReference type="ARBA" id="ARBA00015195"/>
    </source>
</evidence>
<dbReference type="InterPro" id="IPR007838">
    <property type="entry name" value="Cell_div_ZapA-like"/>
</dbReference>
<dbReference type="PANTHER" id="PTHR34981">
    <property type="entry name" value="CELL DIVISION PROTEIN ZAPA"/>
    <property type="match status" value="1"/>
</dbReference>
<gene>
    <name evidence="10" type="ORF">Q5M86_12545</name>
</gene>
<evidence type="ECO:0000256" key="4">
    <source>
        <dbReference type="ARBA" id="ARBA00022618"/>
    </source>
</evidence>
<evidence type="ECO:0000256" key="3">
    <source>
        <dbReference type="ARBA" id="ARBA00022490"/>
    </source>
</evidence>
<evidence type="ECO:0000256" key="5">
    <source>
        <dbReference type="ARBA" id="ARBA00023210"/>
    </source>
</evidence>
<comment type="subcellular location">
    <subcellularLocation>
        <location evidence="1">Cytoplasm</location>
    </subcellularLocation>
</comment>
<evidence type="ECO:0000256" key="7">
    <source>
        <dbReference type="ARBA" id="ARBA00024910"/>
    </source>
</evidence>
<dbReference type="GO" id="GO:0051301">
    <property type="term" value="P:cell division"/>
    <property type="evidence" value="ECO:0007669"/>
    <property type="project" value="UniProtKB-KW"/>
</dbReference>
<dbReference type="InterPro" id="IPR036192">
    <property type="entry name" value="Cell_div_ZapA-like_sf"/>
</dbReference>
<dbReference type="PANTHER" id="PTHR34981:SF1">
    <property type="entry name" value="CELL DIVISION PROTEIN ZAPA"/>
    <property type="match status" value="1"/>
</dbReference>
<evidence type="ECO:0000313" key="11">
    <source>
        <dbReference type="Proteomes" id="UP001175147"/>
    </source>
</evidence>
<organism evidence="10 11">
    <name type="scientific">Brachyspira innocens</name>
    <dbReference type="NCBI Taxonomy" id="13264"/>
    <lineage>
        <taxon>Bacteria</taxon>
        <taxon>Pseudomonadati</taxon>
        <taxon>Spirochaetota</taxon>
        <taxon>Spirochaetia</taxon>
        <taxon>Brachyspirales</taxon>
        <taxon>Brachyspiraceae</taxon>
        <taxon>Brachyspira</taxon>
    </lineage>
</organism>
<dbReference type="EMBL" id="JAUPBM010000241">
    <property type="protein sequence ID" value="MDO7021600.1"/>
    <property type="molecule type" value="Genomic_DNA"/>
</dbReference>
<dbReference type="SUPFAM" id="SSF102829">
    <property type="entry name" value="Cell division protein ZapA-like"/>
    <property type="match status" value="1"/>
</dbReference>
<name>A0ABT8Z1E0_9SPIR</name>
<keyword evidence="11" id="KW-1185">Reference proteome</keyword>
<accession>A0ABT8Z1E0</accession>
<sequence length="107" mass="11994">MDNNTLEVTIYGRTLNIKSSEENAEYLKEVADFVDESMNDIAEHYGSNYPRDTIAILACLNIADLLKREIANSKAGKDTLLALKESIASRSNKLIKLIDETKENSKE</sequence>
<protein>
    <recommendedName>
        <fullName evidence="2">Cell division protein ZapA</fullName>
    </recommendedName>
    <alternativeName>
        <fullName evidence="9">Z ring-associated protein ZapA</fullName>
    </alternativeName>
</protein>
<dbReference type="Gene3D" id="6.10.250.790">
    <property type="match status" value="1"/>
</dbReference>
<evidence type="ECO:0000313" key="10">
    <source>
        <dbReference type="EMBL" id="MDO7021600.1"/>
    </source>
</evidence>
<evidence type="ECO:0000256" key="8">
    <source>
        <dbReference type="ARBA" id="ARBA00026068"/>
    </source>
</evidence>
<keyword evidence="5" id="KW-0717">Septation</keyword>
<evidence type="ECO:0000256" key="1">
    <source>
        <dbReference type="ARBA" id="ARBA00004496"/>
    </source>
</evidence>
<proteinExistence type="predicted"/>
<keyword evidence="3" id="KW-0963">Cytoplasm</keyword>